<comment type="caution">
    <text evidence="2">The sequence shown here is derived from an EMBL/GenBank/DDBJ whole genome shotgun (WGS) entry which is preliminary data.</text>
</comment>
<sequence length="138" mass="15711">MTGPKLFQPTQQDLDAMKGKLFQRLNQEESFKQDAQAKGVPILKRLVEVAKSDTGQSLVVRKFLLGCYDGQRFPFDLTDFRQLDLNLFQDCMAILAMDRSPTREVHEYLDGPEYKGLVNGGALFEQWAKTVKNFSSTD</sequence>
<evidence type="ECO:0000313" key="4">
    <source>
        <dbReference type="Proteomes" id="UP001159915"/>
    </source>
</evidence>
<name>A0AA42SR65_ACIJO</name>
<dbReference type="Proteomes" id="UP001161567">
    <property type="component" value="Unassembled WGS sequence"/>
</dbReference>
<proteinExistence type="predicted"/>
<evidence type="ECO:0000313" key="3">
    <source>
        <dbReference type="EMBL" id="MDH1440142.1"/>
    </source>
</evidence>
<dbReference type="AlphaFoldDB" id="A0AA42SR65"/>
<dbReference type="EMBL" id="JAOCIL010000002">
    <property type="protein sequence ID" value="MDH1440142.1"/>
    <property type="molecule type" value="Genomic_DNA"/>
</dbReference>
<gene>
    <name evidence="2" type="ORF">N5C10_16750</name>
    <name evidence="3" type="ORF">N5I27_17805</name>
</gene>
<dbReference type="GeneID" id="92892037"/>
<organism evidence="2 4">
    <name type="scientific">Acinetobacter johnsonii</name>
    <dbReference type="NCBI Taxonomy" id="40214"/>
    <lineage>
        <taxon>Bacteria</taxon>
        <taxon>Pseudomonadati</taxon>
        <taxon>Pseudomonadota</taxon>
        <taxon>Gammaproteobacteria</taxon>
        <taxon>Moraxellales</taxon>
        <taxon>Moraxellaceae</taxon>
        <taxon>Acinetobacter</taxon>
    </lineage>
</organism>
<dbReference type="Pfam" id="PF24720">
    <property type="entry name" value="DUF7673"/>
    <property type="match status" value="1"/>
</dbReference>
<protein>
    <recommendedName>
        <fullName evidence="1">DUF7673 domain-containing protein</fullName>
    </recommendedName>
</protein>
<dbReference type="Proteomes" id="UP001159915">
    <property type="component" value="Unassembled WGS sequence"/>
</dbReference>
<dbReference type="InterPro" id="IPR056090">
    <property type="entry name" value="DUF7673"/>
</dbReference>
<reference evidence="2" key="1">
    <citation type="submission" date="2022-09" db="EMBL/GenBank/DDBJ databases">
        <title>Intensive care unit water sources are persistently colonized with multi-drug resistant bacteria and are the site of extensive horizontal gene transfer of antibiotic resistance genes.</title>
        <authorList>
            <person name="Diorio-Toth L."/>
        </authorList>
    </citation>
    <scope>NUCLEOTIDE SEQUENCE</scope>
    <source>
        <strain evidence="3">GD03725</strain>
        <strain evidence="2">GD03920</strain>
    </source>
</reference>
<evidence type="ECO:0000313" key="2">
    <source>
        <dbReference type="EMBL" id="MDH0970805.1"/>
    </source>
</evidence>
<dbReference type="RefSeq" id="WP_000147519.1">
    <property type="nucleotide sequence ID" value="NZ_CP079793.1"/>
</dbReference>
<dbReference type="EMBL" id="JAOCBE010000002">
    <property type="protein sequence ID" value="MDH0970805.1"/>
    <property type="molecule type" value="Genomic_DNA"/>
</dbReference>
<accession>A0AA42SR65</accession>
<feature type="domain" description="DUF7673" evidence="1">
    <location>
        <begin position="43"/>
        <end position="111"/>
    </location>
</feature>
<evidence type="ECO:0000259" key="1">
    <source>
        <dbReference type="Pfam" id="PF24720"/>
    </source>
</evidence>